<sequence length="99" mass="11692">MHKIMLYVNDTPQPLCLNIKNIKKVSQLGEHIVEYFNTNQSDYLLYSIKFFRKGKLIRDIRDIDLEDQLDHNNVITVTLKINSVKLLNSDNFTMFMQSL</sequence>
<keyword evidence="5" id="KW-1185">Reference proteome</keyword>
<reference evidence="3 5" key="2">
    <citation type="submission" date="2024-07" db="EMBL/GenBank/DDBJ databases">
        <authorList>
            <person name="Akdeniz Z."/>
        </authorList>
    </citation>
    <scope>NUCLEOTIDE SEQUENCE [LARGE SCALE GENOMIC DNA]</scope>
</reference>
<dbReference type="EMBL" id="CATOUU010000967">
    <property type="protein sequence ID" value="CAI9963323.1"/>
    <property type="molecule type" value="Genomic_DNA"/>
</dbReference>
<accession>A0AA86UJZ1</accession>
<evidence type="ECO:0000313" key="2">
    <source>
        <dbReference type="EMBL" id="CAI9963323.1"/>
    </source>
</evidence>
<organism evidence="1">
    <name type="scientific">Hexamita inflata</name>
    <dbReference type="NCBI Taxonomy" id="28002"/>
    <lineage>
        <taxon>Eukaryota</taxon>
        <taxon>Metamonada</taxon>
        <taxon>Diplomonadida</taxon>
        <taxon>Hexamitidae</taxon>
        <taxon>Hexamitinae</taxon>
        <taxon>Hexamita</taxon>
    </lineage>
</organism>
<evidence type="ECO:0000313" key="1">
    <source>
        <dbReference type="EMBL" id="CAI9954087.1"/>
    </source>
</evidence>
<dbReference type="AlphaFoldDB" id="A0AA86UJZ1"/>
<evidence type="ECO:0000313" key="5">
    <source>
        <dbReference type="Proteomes" id="UP001642409"/>
    </source>
</evidence>
<dbReference type="Proteomes" id="UP001642409">
    <property type="component" value="Unassembled WGS sequence"/>
</dbReference>
<comment type="caution">
    <text evidence="1">The sequence shown here is derived from an EMBL/GenBank/DDBJ whole genome shotgun (WGS) entry which is preliminary data.</text>
</comment>
<evidence type="ECO:0000313" key="3">
    <source>
        <dbReference type="EMBL" id="CAL6008391.1"/>
    </source>
</evidence>
<evidence type="ECO:0000313" key="4">
    <source>
        <dbReference type="EMBL" id="CAL6036090.1"/>
    </source>
</evidence>
<dbReference type="EMBL" id="CATOUU010000845">
    <property type="protein sequence ID" value="CAI9954087.1"/>
    <property type="molecule type" value="Genomic_DNA"/>
</dbReference>
<proteinExistence type="predicted"/>
<reference evidence="1" key="1">
    <citation type="submission" date="2023-06" db="EMBL/GenBank/DDBJ databases">
        <authorList>
            <person name="Kurt Z."/>
        </authorList>
    </citation>
    <scope>NUCLEOTIDE SEQUENCE</scope>
</reference>
<protein>
    <submittedName>
        <fullName evidence="3">Hypothetical_protein</fullName>
    </submittedName>
</protein>
<gene>
    <name evidence="3" type="ORF">HINF_LOCUS21097</name>
    <name evidence="4" type="ORF">HINF_LOCUS36241</name>
    <name evidence="1" type="ORF">HINF_LOCUS41732</name>
    <name evidence="2" type="ORF">HINF_LOCUS50968</name>
</gene>
<name>A0AA86UJZ1_9EUKA</name>
<dbReference type="EMBL" id="CAXDID020000133">
    <property type="protein sequence ID" value="CAL6036090.1"/>
    <property type="molecule type" value="Genomic_DNA"/>
</dbReference>
<dbReference type="EMBL" id="CAXDID020000057">
    <property type="protein sequence ID" value="CAL6008391.1"/>
    <property type="molecule type" value="Genomic_DNA"/>
</dbReference>